<evidence type="ECO:0000256" key="11">
    <source>
        <dbReference type="ARBA" id="ARBA00022984"/>
    </source>
</evidence>
<keyword evidence="11 16" id="KW-0573">Peptidoglycan synthesis</keyword>
<evidence type="ECO:0000256" key="2">
    <source>
        <dbReference type="ARBA" id="ARBA00003921"/>
    </source>
</evidence>
<dbReference type="InterPro" id="IPR011601">
    <property type="entry name" value="MurB_C"/>
</dbReference>
<dbReference type="PROSITE" id="PS51387">
    <property type="entry name" value="FAD_PCMH"/>
    <property type="match status" value="1"/>
</dbReference>
<dbReference type="AlphaFoldDB" id="A0A9D1RFN8"/>
<dbReference type="GO" id="GO:0051301">
    <property type="term" value="P:cell division"/>
    <property type="evidence" value="ECO:0007669"/>
    <property type="project" value="UniProtKB-KW"/>
</dbReference>
<dbReference type="InterPro" id="IPR016167">
    <property type="entry name" value="FAD-bd_PCMH_sub1"/>
</dbReference>
<keyword evidence="14 16" id="KW-0961">Cell wall biogenesis/degradation</keyword>
<dbReference type="Gene3D" id="3.90.78.10">
    <property type="entry name" value="UDP-N-acetylenolpyruvoylglucosamine reductase, C-terminal domain"/>
    <property type="match status" value="1"/>
</dbReference>
<dbReference type="Gene3D" id="3.30.465.10">
    <property type="match status" value="1"/>
</dbReference>
<accession>A0A9D1RFN8</accession>
<comment type="catalytic activity">
    <reaction evidence="15 16">
        <text>UDP-N-acetyl-alpha-D-muramate + NADP(+) = UDP-N-acetyl-3-O-(1-carboxyvinyl)-alpha-D-glucosamine + NADPH + H(+)</text>
        <dbReference type="Rhea" id="RHEA:12248"/>
        <dbReference type="ChEBI" id="CHEBI:15378"/>
        <dbReference type="ChEBI" id="CHEBI:57783"/>
        <dbReference type="ChEBI" id="CHEBI:58349"/>
        <dbReference type="ChEBI" id="CHEBI:68483"/>
        <dbReference type="ChEBI" id="CHEBI:70757"/>
        <dbReference type="EC" id="1.3.1.98"/>
    </reaction>
</comment>
<dbReference type="SUPFAM" id="SSF56176">
    <property type="entry name" value="FAD-binding/transporter-associated domain-like"/>
    <property type="match status" value="1"/>
</dbReference>
<reference evidence="18" key="1">
    <citation type="journal article" date="2021" name="PeerJ">
        <title>Extensive microbial diversity within the chicken gut microbiome revealed by metagenomics and culture.</title>
        <authorList>
            <person name="Gilroy R."/>
            <person name="Ravi A."/>
            <person name="Getino M."/>
            <person name="Pursley I."/>
            <person name="Horton D.L."/>
            <person name="Alikhan N.F."/>
            <person name="Baker D."/>
            <person name="Gharbi K."/>
            <person name="Hall N."/>
            <person name="Watson M."/>
            <person name="Adriaenssens E.M."/>
            <person name="Foster-Nyarko E."/>
            <person name="Jarju S."/>
            <person name="Secka A."/>
            <person name="Antonio M."/>
            <person name="Oren A."/>
            <person name="Chaudhuri R.R."/>
            <person name="La Ragione R."/>
            <person name="Hildebrand F."/>
            <person name="Pallen M.J."/>
        </authorList>
    </citation>
    <scope>NUCLEOTIDE SEQUENCE</scope>
    <source>
        <strain evidence="18">421</strain>
    </source>
</reference>
<evidence type="ECO:0000256" key="6">
    <source>
        <dbReference type="ARBA" id="ARBA00022618"/>
    </source>
</evidence>
<evidence type="ECO:0000313" key="18">
    <source>
        <dbReference type="EMBL" id="HIW85736.1"/>
    </source>
</evidence>
<comment type="function">
    <text evidence="2 16">Cell wall formation.</text>
</comment>
<dbReference type="Pfam" id="PF02873">
    <property type="entry name" value="MurB_C"/>
    <property type="match status" value="1"/>
</dbReference>
<dbReference type="InterPro" id="IPR003170">
    <property type="entry name" value="MurB"/>
</dbReference>
<comment type="subcellular location">
    <subcellularLocation>
        <location evidence="3 16">Cytoplasm</location>
    </subcellularLocation>
</comment>
<evidence type="ECO:0000256" key="10">
    <source>
        <dbReference type="ARBA" id="ARBA00022960"/>
    </source>
</evidence>
<evidence type="ECO:0000256" key="15">
    <source>
        <dbReference type="ARBA" id="ARBA00048914"/>
    </source>
</evidence>
<keyword evidence="5 16" id="KW-0963">Cytoplasm</keyword>
<organism evidence="18 19">
    <name type="scientific">Candidatus Eubacterium faecipullorum</name>
    <dbReference type="NCBI Taxonomy" id="2838571"/>
    <lineage>
        <taxon>Bacteria</taxon>
        <taxon>Bacillati</taxon>
        <taxon>Bacillota</taxon>
        <taxon>Clostridia</taxon>
        <taxon>Eubacteriales</taxon>
        <taxon>Eubacteriaceae</taxon>
        <taxon>Eubacterium</taxon>
    </lineage>
</organism>
<dbReference type="GO" id="GO:0008360">
    <property type="term" value="P:regulation of cell shape"/>
    <property type="evidence" value="ECO:0007669"/>
    <property type="project" value="UniProtKB-KW"/>
</dbReference>
<dbReference type="PANTHER" id="PTHR21071">
    <property type="entry name" value="UDP-N-ACETYLENOLPYRUVOYLGLUCOSAMINE REDUCTASE"/>
    <property type="match status" value="1"/>
</dbReference>
<evidence type="ECO:0000256" key="12">
    <source>
        <dbReference type="ARBA" id="ARBA00023002"/>
    </source>
</evidence>
<dbReference type="Proteomes" id="UP000824205">
    <property type="component" value="Unassembled WGS sequence"/>
</dbReference>
<evidence type="ECO:0000256" key="1">
    <source>
        <dbReference type="ARBA" id="ARBA00001974"/>
    </source>
</evidence>
<feature type="active site" description="Proton donor" evidence="16">
    <location>
        <position position="243"/>
    </location>
</feature>
<dbReference type="EMBL" id="DXGE01000019">
    <property type="protein sequence ID" value="HIW85736.1"/>
    <property type="molecule type" value="Genomic_DNA"/>
</dbReference>
<dbReference type="GO" id="GO:0071949">
    <property type="term" value="F:FAD binding"/>
    <property type="evidence" value="ECO:0007669"/>
    <property type="project" value="InterPro"/>
</dbReference>
<proteinExistence type="inferred from homology"/>
<evidence type="ECO:0000256" key="13">
    <source>
        <dbReference type="ARBA" id="ARBA00023306"/>
    </source>
</evidence>
<evidence type="ECO:0000256" key="5">
    <source>
        <dbReference type="ARBA" id="ARBA00022490"/>
    </source>
</evidence>
<reference evidence="18" key="2">
    <citation type="submission" date="2021-04" db="EMBL/GenBank/DDBJ databases">
        <authorList>
            <person name="Gilroy R."/>
        </authorList>
    </citation>
    <scope>NUCLEOTIDE SEQUENCE</scope>
    <source>
        <strain evidence="18">421</strain>
    </source>
</reference>
<keyword evidence="8 16" id="KW-0274">FAD</keyword>
<dbReference type="NCBIfam" id="TIGR00179">
    <property type="entry name" value="murB"/>
    <property type="match status" value="1"/>
</dbReference>
<evidence type="ECO:0000256" key="14">
    <source>
        <dbReference type="ARBA" id="ARBA00023316"/>
    </source>
</evidence>
<dbReference type="InterPro" id="IPR036635">
    <property type="entry name" value="MurB_C_sf"/>
</dbReference>
<comment type="caution">
    <text evidence="18">The sequence shown here is derived from an EMBL/GenBank/DDBJ whole genome shotgun (WGS) entry which is preliminary data.</text>
</comment>
<dbReference type="GO" id="GO:0071555">
    <property type="term" value="P:cell wall organization"/>
    <property type="evidence" value="ECO:0007669"/>
    <property type="project" value="UniProtKB-KW"/>
</dbReference>
<evidence type="ECO:0000259" key="17">
    <source>
        <dbReference type="PROSITE" id="PS51387"/>
    </source>
</evidence>
<dbReference type="InterPro" id="IPR016169">
    <property type="entry name" value="FAD-bd_PCMH_sub2"/>
</dbReference>
<dbReference type="InterPro" id="IPR036318">
    <property type="entry name" value="FAD-bd_PCMH-like_sf"/>
</dbReference>
<feature type="active site" evidence="16">
    <location>
        <position position="313"/>
    </location>
</feature>
<dbReference type="InterPro" id="IPR006094">
    <property type="entry name" value="Oxid_FAD_bind_N"/>
</dbReference>
<dbReference type="Pfam" id="PF01565">
    <property type="entry name" value="FAD_binding_4"/>
    <property type="match status" value="1"/>
</dbReference>
<dbReference type="Gene3D" id="3.30.43.10">
    <property type="entry name" value="Uridine Diphospho-n-acetylenolpyruvylglucosamine Reductase, domain 2"/>
    <property type="match status" value="1"/>
</dbReference>
<gene>
    <name evidence="16 18" type="primary">murB</name>
    <name evidence="18" type="ORF">IAA48_04500</name>
</gene>
<protein>
    <recommendedName>
        <fullName evidence="16">UDP-N-acetylenolpyruvoylglucosamine reductase</fullName>
        <ecNumber evidence="16">1.3.1.98</ecNumber>
    </recommendedName>
    <alternativeName>
        <fullName evidence="16">UDP-N-acetylmuramate dehydrogenase</fullName>
    </alternativeName>
</protein>
<evidence type="ECO:0000256" key="9">
    <source>
        <dbReference type="ARBA" id="ARBA00022857"/>
    </source>
</evidence>
<feature type="active site" evidence="16">
    <location>
        <position position="193"/>
    </location>
</feature>
<name>A0A9D1RFN8_9FIRM</name>
<evidence type="ECO:0000256" key="7">
    <source>
        <dbReference type="ARBA" id="ARBA00022630"/>
    </source>
</evidence>
<evidence type="ECO:0000313" key="19">
    <source>
        <dbReference type="Proteomes" id="UP000824205"/>
    </source>
</evidence>
<keyword evidence="12 16" id="KW-0560">Oxidoreductase</keyword>
<keyword evidence="10 16" id="KW-0133">Cell shape</keyword>
<keyword evidence="13 16" id="KW-0131">Cell cycle</keyword>
<dbReference type="SUPFAM" id="SSF56194">
    <property type="entry name" value="Uridine diphospho-N-Acetylenolpyruvylglucosamine reductase, MurB, C-terminal domain"/>
    <property type="match status" value="1"/>
</dbReference>
<keyword evidence="6 16" id="KW-0132">Cell division</keyword>
<comment type="cofactor">
    <cofactor evidence="1 16">
        <name>FAD</name>
        <dbReference type="ChEBI" id="CHEBI:57692"/>
    </cofactor>
</comment>
<comment type="similarity">
    <text evidence="16">Belongs to the MurB family.</text>
</comment>
<dbReference type="InterPro" id="IPR016166">
    <property type="entry name" value="FAD-bd_PCMH"/>
</dbReference>
<evidence type="ECO:0000256" key="16">
    <source>
        <dbReference type="HAMAP-Rule" id="MF_00037"/>
    </source>
</evidence>
<evidence type="ECO:0000256" key="3">
    <source>
        <dbReference type="ARBA" id="ARBA00004496"/>
    </source>
</evidence>
<feature type="domain" description="FAD-binding PCMH-type" evidence="17">
    <location>
        <begin position="48"/>
        <end position="214"/>
    </location>
</feature>
<keyword evidence="9 16" id="KW-0521">NADP</keyword>
<sequence length="318" mass="34820">MTRESSARRFLPLQNNGDFLEQLAEFLKNSEIKYALNEPMRLHTTFKIGGCASVVVYPETEEQAQAVIRFCSRNSIRFMPIGNGSNLLVSDHGIDACVICFSNGFSDVRLVEEDTVFAESGASLMKLCRFALEHSLSGLEFAYGIPGSCGGAAFMNAGAYGGEMKDVLVKCRHIDKNGNAGYLEGDALALSYRHSAYYDNGCTITGIYVKLKKGDKEEIKAKMQDYISRRRAKQPLEYPSAGSTFKRPPGHFAGALIEQCGLKGKSFGGAQVSTKHAGFVINTGGATCSDVLKLCEFCKETVYRQTGVKLEMEIRVTE</sequence>
<dbReference type="NCBIfam" id="NF010480">
    <property type="entry name" value="PRK13905.1"/>
    <property type="match status" value="1"/>
</dbReference>
<evidence type="ECO:0000256" key="8">
    <source>
        <dbReference type="ARBA" id="ARBA00022827"/>
    </source>
</evidence>
<evidence type="ECO:0000256" key="4">
    <source>
        <dbReference type="ARBA" id="ARBA00004752"/>
    </source>
</evidence>
<dbReference type="HAMAP" id="MF_00037">
    <property type="entry name" value="MurB"/>
    <property type="match status" value="1"/>
</dbReference>
<dbReference type="GO" id="GO:0005829">
    <property type="term" value="C:cytosol"/>
    <property type="evidence" value="ECO:0007669"/>
    <property type="project" value="TreeGrafter"/>
</dbReference>
<dbReference type="PANTHER" id="PTHR21071:SF4">
    <property type="entry name" value="UDP-N-ACETYLENOLPYRUVOYLGLUCOSAMINE REDUCTASE"/>
    <property type="match status" value="1"/>
</dbReference>
<dbReference type="EC" id="1.3.1.98" evidence="16"/>
<dbReference type="GO" id="GO:0008762">
    <property type="term" value="F:UDP-N-acetylmuramate dehydrogenase activity"/>
    <property type="evidence" value="ECO:0007669"/>
    <property type="project" value="UniProtKB-UniRule"/>
</dbReference>
<keyword evidence="7 16" id="KW-0285">Flavoprotein</keyword>
<dbReference type="GO" id="GO:0009252">
    <property type="term" value="P:peptidoglycan biosynthetic process"/>
    <property type="evidence" value="ECO:0007669"/>
    <property type="project" value="UniProtKB-UniRule"/>
</dbReference>
<comment type="pathway">
    <text evidence="4 16">Cell wall biogenesis; peptidoglycan biosynthesis.</text>
</comment>